<dbReference type="RefSeq" id="WP_186977329.1">
    <property type="nucleotide sequence ID" value="NZ_JACOOH010000007.1"/>
</dbReference>
<gene>
    <name evidence="1" type="ORF">H8S64_15785</name>
</gene>
<sequence length="148" mass="17339">MKTAITSILVLLSLLTFGENKWTFTAKDKKVIEKAVSEIPDSTRQRFEKRYKDWKHACDTNHRVKLSSRSDASKEVEEYKTLIKMGDIILPLLIQKMSEDISRNFFDLVPYNELQKNTDLKINALMSEQDKAYQTVLFWIMDRLSSSR</sequence>
<evidence type="ECO:0000313" key="2">
    <source>
        <dbReference type="Proteomes" id="UP000646484"/>
    </source>
</evidence>
<proteinExistence type="predicted"/>
<comment type="caution">
    <text evidence="1">The sequence shown here is derived from an EMBL/GenBank/DDBJ whole genome shotgun (WGS) entry which is preliminary data.</text>
</comment>
<dbReference type="EMBL" id="JACOOH010000007">
    <property type="protein sequence ID" value="MBC5622557.1"/>
    <property type="molecule type" value="Genomic_DNA"/>
</dbReference>
<keyword evidence="2" id="KW-1185">Reference proteome</keyword>
<name>A0ABR7D459_9BACT</name>
<organism evidence="1 2">
    <name type="scientific">Butyricimonas hominis</name>
    <dbReference type="NCBI Taxonomy" id="2763032"/>
    <lineage>
        <taxon>Bacteria</taxon>
        <taxon>Pseudomonadati</taxon>
        <taxon>Bacteroidota</taxon>
        <taxon>Bacteroidia</taxon>
        <taxon>Bacteroidales</taxon>
        <taxon>Odoribacteraceae</taxon>
        <taxon>Butyricimonas</taxon>
    </lineage>
</organism>
<accession>A0ABR7D459</accession>
<evidence type="ECO:0000313" key="1">
    <source>
        <dbReference type="EMBL" id="MBC5622557.1"/>
    </source>
</evidence>
<protein>
    <submittedName>
        <fullName evidence="1">Uncharacterized protein</fullName>
    </submittedName>
</protein>
<reference evidence="1 2" key="1">
    <citation type="submission" date="2020-08" db="EMBL/GenBank/DDBJ databases">
        <title>Genome public.</title>
        <authorList>
            <person name="Liu C."/>
            <person name="Sun Q."/>
        </authorList>
    </citation>
    <scope>NUCLEOTIDE SEQUENCE [LARGE SCALE GENOMIC DNA]</scope>
    <source>
        <strain evidence="1 2">NSJ-56</strain>
    </source>
</reference>
<dbReference type="Proteomes" id="UP000646484">
    <property type="component" value="Unassembled WGS sequence"/>
</dbReference>